<keyword evidence="6 7" id="KW-0472">Membrane</keyword>
<evidence type="ECO:0000256" key="5">
    <source>
        <dbReference type="ARBA" id="ARBA00022989"/>
    </source>
</evidence>
<feature type="transmembrane region" description="Helical" evidence="7">
    <location>
        <begin position="85"/>
        <end position="108"/>
    </location>
</feature>
<keyword evidence="5 7" id="KW-1133">Transmembrane helix</keyword>
<dbReference type="CDD" id="cd06261">
    <property type="entry name" value="TM_PBP2"/>
    <property type="match status" value="1"/>
</dbReference>
<evidence type="ECO:0000313" key="10">
    <source>
        <dbReference type="Proteomes" id="UP000334019"/>
    </source>
</evidence>
<dbReference type="KEGG" id="atq:GH723_06195"/>
<evidence type="ECO:0000256" key="7">
    <source>
        <dbReference type="RuleBase" id="RU363032"/>
    </source>
</evidence>
<sequence>MGEPTVAAPRGRPRRRRRIGQYAVLTLAAVVVLMPVYVTLAFSLQSGASSLDFPSSLLPFPPELGVFREVLDVSNLGRYMLNSTVVAVAITALQVVTSILAGYAFAYLRFPARGAAFVAFLATLMVPGEVTIVANYDTVVSLGWRDSYPGLIIPFAATAMGTFLLRQAFLAVPQDLRDAARLDGYGHWGFMWGVAVPLARPAIAALSVFSFLMAWNQYLWPLLITDVDDLRTVQIGLKTLATTNVDQLNLVFGGTVIASIPIFVLLVLFQKQLVRGLTSGAVKG</sequence>
<reference evidence="9 10" key="1">
    <citation type="submission" date="2019-11" db="EMBL/GenBank/DDBJ databases">
        <authorList>
            <person name="He Y."/>
        </authorList>
    </citation>
    <scope>NUCLEOTIDE SEQUENCE [LARGE SCALE GENOMIC DNA]</scope>
    <source>
        <strain evidence="9 10">SCSIO 58843</strain>
    </source>
</reference>
<feature type="transmembrane region" description="Helical" evidence="7">
    <location>
        <begin position="115"/>
        <end position="136"/>
    </location>
</feature>
<comment type="subcellular location">
    <subcellularLocation>
        <location evidence="1 7">Cell membrane</location>
        <topology evidence="1 7">Multi-pass membrane protein</topology>
    </subcellularLocation>
</comment>
<dbReference type="EMBL" id="CP045851">
    <property type="protein sequence ID" value="QGG94732.1"/>
    <property type="molecule type" value="Genomic_DNA"/>
</dbReference>
<evidence type="ECO:0000313" key="9">
    <source>
        <dbReference type="EMBL" id="QGG94732.1"/>
    </source>
</evidence>
<feature type="transmembrane region" description="Helical" evidence="7">
    <location>
        <begin position="22"/>
        <end position="44"/>
    </location>
</feature>
<accession>A0A5Q2RIM4</accession>
<dbReference type="SUPFAM" id="SSF161098">
    <property type="entry name" value="MetI-like"/>
    <property type="match status" value="1"/>
</dbReference>
<dbReference type="InterPro" id="IPR035906">
    <property type="entry name" value="MetI-like_sf"/>
</dbReference>
<name>A0A5Q2RIM4_9ACTN</name>
<evidence type="ECO:0000256" key="4">
    <source>
        <dbReference type="ARBA" id="ARBA00022692"/>
    </source>
</evidence>
<dbReference type="GO" id="GO:0005886">
    <property type="term" value="C:plasma membrane"/>
    <property type="evidence" value="ECO:0007669"/>
    <property type="project" value="UniProtKB-SubCell"/>
</dbReference>
<protein>
    <submittedName>
        <fullName evidence="9">ABC transporter permease subunit</fullName>
    </submittedName>
</protein>
<evidence type="ECO:0000256" key="6">
    <source>
        <dbReference type="ARBA" id="ARBA00023136"/>
    </source>
</evidence>
<evidence type="ECO:0000256" key="2">
    <source>
        <dbReference type="ARBA" id="ARBA00022448"/>
    </source>
</evidence>
<dbReference type="PANTHER" id="PTHR43744">
    <property type="entry name" value="ABC TRANSPORTER PERMEASE PROTEIN MG189-RELATED-RELATED"/>
    <property type="match status" value="1"/>
</dbReference>
<proteinExistence type="inferred from homology"/>
<comment type="similarity">
    <text evidence="7">Belongs to the binding-protein-dependent transport system permease family.</text>
</comment>
<keyword evidence="2 7" id="KW-0813">Transport</keyword>
<feature type="domain" description="ABC transmembrane type-1" evidence="8">
    <location>
        <begin position="80"/>
        <end position="269"/>
    </location>
</feature>
<keyword evidence="3" id="KW-1003">Cell membrane</keyword>
<dbReference type="Proteomes" id="UP000334019">
    <property type="component" value="Chromosome"/>
</dbReference>
<dbReference type="PROSITE" id="PS50928">
    <property type="entry name" value="ABC_TM1"/>
    <property type="match status" value="1"/>
</dbReference>
<feature type="transmembrane region" description="Helical" evidence="7">
    <location>
        <begin position="190"/>
        <end position="215"/>
    </location>
</feature>
<keyword evidence="10" id="KW-1185">Reference proteome</keyword>
<feature type="transmembrane region" description="Helical" evidence="7">
    <location>
        <begin position="250"/>
        <end position="269"/>
    </location>
</feature>
<dbReference type="Gene3D" id="1.10.3720.10">
    <property type="entry name" value="MetI-like"/>
    <property type="match status" value="1"/>
</dbReference>
<evidence type="ECO:0000256" key="1">
    <source>
        <dbReference type="ARBA" id="ARBA00004651"/>
    </source>
</evidence>
<organism evidence="9 10">
    <name type="scientific">Actinomarinicola tropica</name>
    <dbReference type="NCBI Taxonomy" id="2789776"/>
    <lineage>
        <taxon>Bacteria</taxon>
        <taxon>Bacillati</taxon>
        <taxon>Actinomycetota</taxon>
        <taxon>Acidimicrobiia</taxon>
        <taxon>Acidimicrobiales</taxon>
        <taxon>Iamiaceae</taxon>
        <taxon>Actinomarinicola</taxon>
    </lineage>
</organism>
<dbReference type="AlphaFoldDB" id="A0A5Q2RIM4"/>
<dbReference type="PANTHER" id="PTHR43744:SF8">
    <property type="entry name" value="SN-GLYCEROL-3-PHOSPHATE TRANSPORT SYSTEM PERMEASE PROTEIN UGPE"/>
    <property type="match status" value="1"/>
</dbReference>
<dbReference type="GO" id="GO:0055085">
    <property type="term" value="P:transmembrane transport"/>
    <property type="evidence" value="ECO:0007669"/>
    <property type="project" value="InterPro"/>
</dbReference>
<dbReference type="RefSeq" id="WP_153758838.1">
    <property type="nucleotide sequence ID" value="NZ_CP045851.1"/>
</dbReference>
<evidence type="ECO:0000256" key="3">
    <source>
        <dbReference type="ARBA" id="ARBA00022475"/>
    </source>
</evidence>
<keyword evidence="4 7" id="KW-0812">Transmembrane</keyword>
<evidence type="ECO:0000259" key="8">
    <source>
        <dbReference type="PROSITE" id="PS50928"/>
    </source>
</evidence>
<dbReference type="Pfam" id="PF00528">
    <property type="entry name" value="BPD_transp_1"/>
    <property type="match status" value="1"/>
</dbReference>
<feature type="transmembrane region" description="Helical" evidence="7">
    <location>
        <begin position="148"/>
        <end position="169"/>
    </location>
</feature>
<gene>
    <name evidence="9" type="ORF">GH723_06195</name>
</gene>
<dbReference type="InterPro" id="IPR000515">
    <property type="entry name" value="MetI-like"/>
</dbReference>